<evidence type="ECO:0000259" key="3">
    <source>
        <dbReference type="PROSITE" id="PS50158"/>
    </source>
</evidence>
<dbReference type="Gene3D" id="4.10.60.10">
    <property type="entry name" value="Zinc finger, CCHC-type"/>
    <property type="match status" value="2"/>
</dbReference>
<keyword evidence="1" id="KW-0863">Zinc-finger</keyword>
<dbReference type="OrthoDB" id="7608935at2759"/>
<comment type="caution">
    <text evidence="4">The sequence shown here is derived from an EMBL/GenBank/DDBJ whole genome shotgun (WGS) entry which is preliminary data.</text>
</comment>
<feature type="region of interest" description="Disordered" evidence="2">
    <location>
        <begin position="367"/>
        <end position="394"/>
    </location>
</feature>
<dbReference type="SMART" id="SM00343">
    <property type="entry name" value="ZnF_C2HC"/>
    <property type="match status" value="4"/>
</dbReference>
<name>A0A8S9XNK1_APOLU</name>
<evidence type="ECO:0000256" key="2">
    <source>
        <dbReference type="SAM" id="MobiDB-lite"/>
    </source>
</evidence>
<dbReference type="PANTHER" id="PTHR33223">
    <property type="entry name" value="CCHC-TYPE DOMAIN-CONTAINING PROTEIN"/>
    <property type="match status" value="1"/>
</dbReference>
<accession>A0A8S9XNK1</accession>
<reference evidence="4" key="1">
    <citation type="journal article" date="2021" name="Mol. Ecol. Resour.">
        <title>Apolygus lucorum genome provides insights into omnivorousness and mesophyll feeding.</title>
        <authorList>
            <person name="Liu Y."/>
            <person name="Liu H."/>
            <person name="Wang H."/>
            <person name="Huang T."/>
            <person name="Liu B."/>
            <person name="Yang B."/>
            <person name="Yin L."/>
            <person name="Li B."/>
            <person name="Zhang Y."/>
            <person name="Zhang S."/>
            <person name="Jiang F."/>
            <person name="Zhang X."/>
            <person name="Ren Y."/>
            <person name="Wang B."/>
            <person name="Wang S."/>
            <person name="Lu Y."/>
            <person name="Wu K."/>
            <person name="Fan W."/>
            <person name="Wang G."/>
        </authorList>
    </citation>
    <scope>NUCLEOTIDE SEQUENCE</scope>
    <source>
        <strain evidence="4">12Hb</strain>
    </source>
</reference>
<dbReference type="InterPro" id="IPR001878">
    <property type="entry name" value="Znf_CCHC"/>
</dbReference>
<evidence type="ECO:0000313" key="4">
    <source>
        <dbReference type="EMBL" id="KAF6210547.1"/>
    </source>
</evidence>
<feature type="domain" description="CCHC-type" evidence="3">
    <location>
        <begin position="319"/>
        <end position="334"/>
    </location>
</feature>
<dbReference type="InterPro" id="IPR036875">
    <property type="entry name" value="Znf_CCHC_sf"/>
</dbReference>
<organism evidence="4 5">
    <name type="scientific">Apolygus lucorum</name>
    <name type="common">Small green plant bug</name>
    <name type="synonym">Lygocoris lucorum</name>
    <dbReference type="NCBI Taxonomy" id="248454"/>
    <lineage>
        <taxon>Eukaryota</taxon>
        <taxon>Metazoa</taxon>
        <taxon>Ecdysozoa</taxon>
        <taxon>Arthropoda</taxon>
        <taxon>Hexapoda</taxon>
        <taxon>Insecta</taxon>
        <taxon>Pterygota</taxon>
        <taxon>Neoptera</taxon>
        <taxon>Paraneoptera</taxon>
        <taxon>Hemiptera</taxon>
        <taxon>Heteroptera</taxon>
        <taxon>Panheteroptera</taxon>
        <taxon>Cimicomorpha</taxon>
        <taxon>Miridae</taxon>
        <taxon>Mirini</taxon>
        <taxon>Apolygus</taxon>
    </lineage>
</organism>
<keyword evidence="1" id="KW-0479">Metal-binding</keyword>
<keyword evidence="1" id="KW-0862">Zinc</keyword>
<protein>
    <recommendedName>
        <fullName evidence="3">CCHC-type domain-containing protein</fullName>
    </recommendedName>
</protein>
<dbReference type="SUPFAM" id="SSF57756">
    <property type="entry name" value="Retrovirus zinc finger-like domains"/>
    <property type="match status" value="2"/>
</dbReference>
<evidence type="ECO:0000256" key="1">
    <source>
        <dbReference type="PROSITE-ProRule" id="PRU00047"/>
    </source>
</evidence>
<gene>
    <name evidence="4" type="ORF">GE061_013653</name>
</gene>
<proteinExistence type="predicted"/>
<keyword evidence="5" id="KW-1185">Reference proteome</keyword>
<dbReference type="Proteomes" id="UP000466442">
    <property type="component" value="Linkage Group LG5"/>
</dbReference>
<evidence type="ECO:0000313" key="5">
    <source>
        <dbReference type="Proteomes" id="UP000466442"/>
    </source>
</evidence>
<sequence length="764" mass="84741">MSTSPEPRDVALEAGAKAMSRLETVLSRSTPEATHEQIPRSMLLEIDHWDPDELEVVPIGTFLEIFDGITRDLTETQKVQLLRIKLRGTAKTFLLDNGHLLEGPTPYYGLRRALIRWYSREDPEKAAERLWTMQKSTGETFRQYAERVRHTAAQAAKVDGLLMDDIQRRTWIAARSVKAFLKGLPGQYAGFFVNNPPASLEEALKKAEQLEDALEPREADHWKVARIQTQDKRCFRCRELGHIASGCPNIPRPSTPPPQRRNAMGSPQKPCLYCGGRTHFPAHCLKNPKNFPCEYCGLYGHKESDCRVKLSHYADESMCDYCGYYGHLEAECPQKTETCIKMEANHRPEPRKVLALTSEAYEPNPQQAVSLRAEKKTADAPSTPTSRTEEPDICVPAPMRPRVAVVGSSDAFDPSHLLEPADVDVLASDDCPILDPSEEFPTEDLDEPIPDLLETAMSGGKDLQAMFRDVERRVTEGVNQDDSCHSEPTEEPALPQPSVSVIEPSGVIPVQIAELVAQLQSPTYSPIHDAAAIAEAILEKLRSCVNMSLCVPAQVTELPPEPASQPMEETFEDQLPDEESDHPAQERQCIACNRNRAHNSRLWCEACRMFLRRSRKATAEGHPFTCNNAHHQQRPDTTNCRGCRAKKLDALEAEILHPEDSDDADEGIGFRRGGECNPRVPPLRITVNRSPLKRARARSAASTPAAPPVPGPSFAQSAPVAPPVPRSSFAQSTPAAPPVALPLRAQAQKHRLAPPKPKDPRAHP</sequence>
<feature type="region of interest" description="Disordered" evidence="2">
    <location>
        <begin position="475"/>
        <end position="499"/>
    </location>
</feature>
<dbReference type="AlphaFoldDB" id="A0A8S9XNK1"/>
<dbReference type="PANTHER" id="PTHR33223:SF6">
    <property type="entry name" value="CCHC-TYPE DOMAIN-CONTAINING PROTEIN"/>
    <property type="match status" value="1"/>
</dbReference>
<dbReference type="EMBL" id="WIXP02000005">
    <property type="protein sequence ID" value="KAF6210547.1"/>
    <property type="molecule type" value="Genomic_DNA"/>
</dbReference>
<dbReference type="GO" id="GO:0003676">
    <property type="term" value="F:nucleic acid binding"/>
    <property type="evidence" value="ECO:0007669"/>
    <property type="project" value="InterPro"/>
</dbReference>
<dbReference type="GO" id="GO:0008270">
    <property type="term" value="F:zinc ion binding"/>
    <property type="evidence" value="ECO:0007669"/>
    <property type="project" value="UniProtKB-KW"/>
</dbReference>
<feature type="region of interest" description="Disordered" evidence="2">
    <location>
        <begin position="672"/>
        <end position="764"/>
    </location>
</feature>
<feature type="domain" description="CCHC-type" evidence="3">
    <location>
        <begin position="233"/>
        <end position="249"/>
    </location>
</feature>
<dbReference type="PROSITE" id="PS50158">
    <property type="entry name" value="ZF_CCHC"/>
    <property type="match status" value="2"/>
</dbReference>